<evidence type="ECO:0000313" key="10">
    <source>
        <dbReference type="Proteomes" id="UP001142055"/>
    </source>
</evidence>
<feature type="compositionally biased region" description="Basic and acidic residues" evidence="7">
    <location>
        <begin position="51"/>
        <end position="62"/>
    </location>
</feature>
<evidence type="ECO:0000256" key="2">
    <source>
        <dbReference type="ARBA" id="ARBA00005876"/>
    </source>
</evidence>
<keyword evidence="6 8" id="KW-0472">Membrane</keyword>
<dbReference type="GO" id="GO:1990573">
    <property type="term" value="P:potassium ion import across plasma membrane"/>
    <property type="evidence" value="ECO:0007669"/>
    <property type="project" value="TreeGrafter"/>
</dbReference>
<keyword evidence="3 8" id="KW-0812">Transmembrane</keyword>
<keyword evidence="10" id="KW-1185">Reference proteome</keyword>
<dbReference type="PANTHER" id="PTHR11523">
    <property type="entry name" value="SODIUM/POTASSIUM-DEPENDENT ATPASE BETA SUBUNIT"/>
    <property type="match status" value="1"/>
</dbReference>
<sequence length="342" mass="38145">MSKESSPKKGEENYPLEEMNNKSDETTPLTKPNTDTENVAGNNVNNETSGLEEKLSLEKDTEAAQTTNKRKSITAAIIAAEDILENPKIRLVLGIVCAILLFLLVLVIAIVIISNESDDDKTHRFIRIIPRPRGPYNLLYYRHGDLKEESGIRSWVEMAEEIDNFLAPYRRPDNASLCSSVADRNSSKANDKVCLFDLNTISNECLQSDYGYMAGRPCIYIVFNNISQWIPSFDTDVNTTTPQYSTKIVGLECSANTQVDAENIGPMEFTPYQGFSSIFFPFTGQHNYMAPFVALRLPAPTQNVGIGVTCRIVAKNVSNGTNTEMFNANEPVPFIPFNIFIE</sequence>
<name>A0A9Q0M7L4_BLOTA</name>
<evidence type="ECO:0000256" key="7">
    <source>
        <dbReference type="SAM" id="MobiDB-lite"/>
    </source>
</evidence>
<dbReference type="PANTHER" id="PTHR11523:SF28">
    <property type="entry name" value="NA_K-ATPASE BETA SUBUNIT ISOFORM 4-RELATED"/>
    <property type="match status" value="1"/>
</dbReference>
<protein>
    <submittedName>
        <fullName evidence="9">Uncharacterized protein</fullName>
    </submittedName>
</protein>
<dbReference type="GO" id="GO:0036376">
    <property type="term" value="P:sodium ion export across plasma membrane"/>
    <property type="evidence" value="ECO:0007669"/>
    <property type="project" value="TreeGrafter"/>
</dbReference>
<comment type="caution">
    <text evidence="9">The sequence shown here is derived from an EMBL/GenBank/DDBJ whole genome shotgun (WGS) entry which is preliminary data.</text>
</comment>
<dbReference type="GO" id="GO:0005890">
    <property type="term" value="C:sodium:potassium-exchanging ATPase complex"/>
    <property type="evidence" value="ECO:0007669"/>
    <property type="project" value="InterPro"/>
</dbReference>
<dbReference type="AlphaFoldDB" id="A0A9Q0M7L4"/>
<reference evidence="9" key="1">
    <citation type="submission" date="2022-12" db="EMBL/GenBank/DDBJ databases">
        <title>Genome assemblies of Blomia tropicalis.</title>
        <authorList>
            <person name="Cui Y."/>
        </authorList>
    </citation>
    <scope>NUCLEOTIDE SEQUENCE</scope>
    <source>
        <tissue evidence="9">Adult mites</tissue>
    </source>
</reference>
<evidence type="ECO:0000313" key="9">
    <source>
        <dbReference type="EMBL" id="KAJ6220078.1"/>
    </source>
</evidence>
<dbReference type="OrthoDB" id="5912413at2759"/>
<keyword evidence="5 8" id="KW-1133">Transmembrane helix</keyword>
<dbReference type="GO" id="GO:0001671">
    <property type="term" value="F:ATPase activator activity"/>
    <property type="evidence" value="ECO:0007669"/>
    <property type="project" value="TreeGrafter"/>
</dbReference>
<feature type="compositionally biased region" description="Basic and acidic residues" evidence="7">
    <location>
        <begin position="1"/>
        <end position="12"/>
    </location>
</feature>
<dbReference type="Gene3D" id="2.60.40.1660">
    <property type="entry name" value="Na, k-atpase alpha subunit"/>
    <property type="match status" value="1"/>
</dbReference>
<evidence type="ECO:0000256" key="8">
    <source>
        <dbReference type="SAM" id="Phobius"/>
    </source>
</evidence>
<dbReference type="GO" id="GO:0006883">
    <property type="term" value="P:intracellular sodium ion homeostasis"/>
    <property type="evidence" value="ECO:0007669"/>
    <property type="project" value="TreeGrafter"/>
</dbReference>
<evidence type="ECO:0000256" key="3">
    <source>
        <dbReference type="ARBA" id="ARBA00022692"/>
    </source>
</evidence>
<accession>A0A9Q0M7L4</accession>
<comment type="similarity">
    <text evidence="2">Belongs to the X(+)/potassium ATPases subunit beta family.</text>
</comment>
<feature type="region of interest" description="Disordered" evidence="7">
    <location>
        <begin position="1"/>
        <end position="66"/>
    </location>
</feature>
<gene>
    <name evidence="9" type="ORF">RDWZM_005890</name>
</gene>
<comment type="subcellular location">
    <subcellularLocation>
        <location evidence="1">Membrane</location>
        <topology evidence="1">Single-pass type II membrane protein</topology>
    </subcellularLocation>
</comment>
<dbReference type="InterPro" id="IPR000402">
    <property type="entry name" value="Na/K_ATPase_sub_beta"/>
</dbReference>
<dbReference type="Proteomes" id="UP001142055">
    <property type="component" value="Chromosome 2"/>
</dbReference>
<evidence type="ECO:0000256" key="6">
    <source>
        <dbReference type="ARBA" id="ARBA00023136"/>
    </source>
</evidence>
<evidence type="ECO:0000256" key="1">
    <source>
        <dbReference type="ARBA" id="ARBA00004606"/>
    </source>
</evidence>
<dbReference type="OMA" id="VQFRKPT"/>
<proteinExistence type="inferred from homology"/>
<evidence type="ECO:0000256" key="5">
    <source>
        <dbReference type="ARBA" id="ARBA00022989"/>
    </source>
</evidence>
<keyword evidence="4" id="KW-0735">Signal-anchor</keyword>
<dbReference type="Pfam" id="PF00287">
    <property type="entry name" value="Na_K-ATPase"/>
    <property type="match status" value="1"/>
</dbReference>
<organism evidence="9 10">
    <name type="scientific">Blomia tropicalis</name>
    <name type="common">Mite</name>
    <dbReference type="NCBI Taxonomy" id="40697"/>
    <lineage>
        <taxon>Eukaryota</taxon>
        <taxon>Metazoa</taxon>
        <taxon>Ecdysozoa</taxon>
        <taxon>Arthropoda</taxon>
        <taxon>Chelicerata</taxon>
        <taxon>Arachnida</taxon>
        <taxon>Acari</taxon>
        <taxon>Acariformes</taxon>
        <taxon>Sarcoptiformes</taxon>
        <taxon>Astigmata</taxon>
        <taxon>Glycyphagoidea</taxon>
        <taxon>Echimyopodidae</taxon>
        <taxon>Blomia</taxon>
    </lineage>
</organism>
<feature type="compositionally biased region" description="Polar residues" evidence="7">
    <location>
        <begin position="26"/>
        <end position="49"/>
    </location>
</feature>
<dbReference type="EMBL" id="JAPWDV010000002">
    <property type="protein sequence ID" value="KAJ6220078.1"/>
    <property type="molecule type" value="Genomic_DNA"/>
</dbReference>
<dbReference type="InterPro" id="IPR038702">
    <property type="entry name" value="Na/K_ATPase_sub_beta_sf"/>
</dbReference>
<feature type="transmembrane region" description="Helical" evidence="8">
    <location>
        <begin position="91"/>
        <end position="113"/>
    </location>
</feature>
<evidence type="ECO:0000256" key="4">
    <source>
        <dbReference type="ARBA" id="ARBA00022968"/>
    </source>
</evidence>
<dbReference type="GO" id="GO:0030007">
    <property type="term" value="P:intracellular potassium ion homeostasis"/>
    <property type="evidence" value="ECO:0007669"/>
    <property type="project" value="TreeGrafter"/>
</dbReference>